<organism evidence="2 3">
    <name type="scientific">Pseudopedobacter saltans</name>
    <dbReference type="NCBI Taxonomy" id="151895"/>
    <lineage>
        <taxon>Bacteria</taxon>
        <taxon>Pseudomonadati</taxon>
        <taxon>Bacteroidota</taxon>
        <taxon>Sphingobacteriia</taxon>
        <taxon>Sphingobacteriales</taxon>
        <taxon>Sphingobacteriaceae</taxon>
        <taxon>Pseudopedobacter</taxon>
    </lineage>
</organism>
<evidence type="ECO:0000256" key="1">
    <source>
        <dbReference type="SAM" id="Phobius"/>
    </source>
</evidence>
<keyword evidence="1" id="KW-0472">Membrane</keyword>
<dbReference type="EMBL" id="QFOI01000168">
    <property type="protein sequence ID" value="PZP48199.1"/>
    <property type="molecule type" value="Genomic_DNA"/>
</dbReference>
<proteinExistence type="predicted"/>
<keyword evidence="1" id="KW-0812">Transmembrane</keyword>
<dbReference type="AlphaFoldDB" id="A0A2W5H2P6"/>
<sequence>MSENINERISDRMKEIERQRQMDRKGFVLFRTVRDFTMATLILAMAFLLLIGEHIPKTRKLVLSVDPLMRYMFGGLCLIYGSFRLYRAIKKDY</sequence>
<gene>
    <name evidence="2" type="ORF">DI598_10210</name>
</gene>
<feature type="transmembrane region" description="Helical" evidence="1">
    <location>
        <begin position="28"/>
        <end position="51"/>
    </location>
</feature>
<feature type="transmembrane region" description="Helical" evidence="1">
    <location>
        <begin position="71"/>
        <end position="89"/>
    </location>
</feature>
<name>A0A2W5H2P6_9SPHI</name>
<protein>
    <submittedName>
        <fullName evidence="2">Uncharacterized protein</fullName>
    </submittedName>
</protein>
<accession>A0A2W5H2P6</accession>
<keyword evidence="1" id="KW-1133">Transmembrane helix</keyword>
<reference evidence="2 3" key="1">
    <citation type="submission" date="2017-11" db="EMBL/GenBank/DDBJ databases">
        <title>Infants hospitalized years apart are colonized by the same room-sourced microbial strains.</title>
        <authorList>
            <person name="Brooks B."/>
            <person name="Olm M.R."/>
            <person name="Firek B.A."/>
            <person name="Baker R."/>
            <person name="Thomas B.C."/>
            <person name="Morowitz M.J."/>
            <person name="Banfield J.F."/>
        </authorList>
    </citation>
    <scope>NUCLEOTIDE SEQUENCE [LARGE SCALE GENOMIC DNA]</scope>
    <source>
        <strain evidence="2">S2_009_000_R2_76</strain>
    </source>
</reference>
<evidence type="ECO:0000313" key="3">
    <source>
        <dbReference type="Proteomes" id="UP000249645"/>
    </source>
</evidence>
<evidence type="ECO:0000313" key="2">
    <source>
        <dbReference type="EMBL" id="PZP48199.1"/>
    </source>
</evidence>
<comment type="caution">
    <text evidence="2">The sequence shown here is derived from an EMBL/GenBank/DDBJ whole genome shotgun (WGS) entry which is preliminary data.</text>
</comment>
<dbReference type="Proteomes" id="UP000249645">
    <property type="component" value="Unassembled WGS sequence"/>
</dbReference>